<dbReference type="PANTHER" id="PTHR11601:SF34">
    <property type="entry name" value="CYSTEINE DESULFURASE"/>
    <property type="match status" value="1"/>
</dbReference>
<dbReference type="InterPro" id="IPR015421">
    <property type="entry name" value="PyrdxlP-dep_Trfase_major"/>
</dbReference>
<dbReference type="InterPro" id="IPR016454">
    <property type="entry name" value="Cysteine_dSase"/>
</dbReference>
<reference evidence="11 13" key="1">
    <citation type="submission" date="2015-09" db="EMBL/GenBank/DDBJ databases">
        <title>Draft genome sequence of Hydrogenibacillus schlegelii DSM 2000.</title>
        <authorList>
            <person name="Hemp J."/>
        </authorList>
    </citation>
    <scope>NUCLEOTIDE SEQUENCE [LARGE SCALE GENOMIC DNA]</scope>
    <source>
        <strain evidence="11 13">MA 48</strain>
    </source>
</reference>
<dbReference type="SUPFAM" id="SSF53383">
    <property type="entry name" value="PLP-dependent transferases"/>
    <property type="match status" value="1"/>
</dbReference>
<evidence type="ECO:0000313" key="13">
    <source>
        <dbReference type="Proteomes" id="UP000243024"/>
    </source>
</evidence>
<dbReference type="Proteomes" id="UP000244180">
    <property type="component" value="Unassembled WGS sequence"/>
</dbReference>
<dbReference type="Gene3D" id="3.40.640.10">
    <property type="entry name" value="Type I PLP-dependent aspartate aminotransferase-like (Major domain)"/>
    <property type="match status" value="1"/>
</dbReference>
<evidence type="ECO:0000313" key="12">
    <source>
        <dbReference type="EMBL" id="PTQ54037.1"/>
    </source>
</evidence>
<evidence type="ECO:0000256" key="8">
    <source>
        <dbReference type="ARBA" id="ARBA00050776"/>
    </source>
</evidence>
<evidence type="ECO:0000256" key="5">
    <source>
        <dbReference type="ARBA" id="ARBA00022898"/>
    </source>
</evidence>
<dbReference type="InterPro" id="IPR015424">
    <property type="entry name" value="PyrdxlP-dep_Trfase"/>
</dbReference>
<proteinExistence type="inferred from homology"/>
<sequence length="387" mass="40991">MRTIYLDHAATTPLIPEVRAALAALWEEPLGNPSSAHALGRAARRRLEAAREDVAALTGTEPRGWVFTSGATESVHLALFGVALSARGGEEKRRRIVVSAVEHAAVRENIPRLRALGFDVVTVPVDAGGHIDPEAFRAAVDDGTLMVSLIYGQNEVGTLQDVRSLGAWARSKGAIIHLDAVQVPASWPFAPAELPADLITLSAHKLGGPVGAGALYVRPGTPVEPLFAGGRQERGLRSGTENVAGAVGFATALAVSVREAPVRRERYEAFRERLLSRLRESGLPFRENGAPPRLPHIVNVTFPGVAADVLLMRLDLDGVCASAGSACATGAARPSPVLLAMGRTPEEARSSIRLSFGPGLAEADIDEAAERLVRAVRSFLHADRSAR</sequence>
<dbReference type="AlphaFoldDB" id="A0A132N632"/>
<evidence type="ECO:0000256" key="3">
    <source>
        <dbReference type="ARBA" id="ARBA00022679"/>
    </source>
</evidence>
<keyword evidence="6" id="KW-0408">Iron</keyword>
<comment type="caution">
    <text evidence="12">The sequence shown here is derived from an EMBL/GenBank/DDBJ whole genome shotgun (WGS) entry which is preliminary data.</text>
</comment>
<keyword evidence="13" id="KW-1185">Reference proteome</keyword>
<comment type="similarity">
    <text evidence="2">Belongs to the class-V pyridoxal-phosphate-dependent aminotransferase family. NifS/IscS subfamily.</text>
</comment>
<gene>
    <name evidence="12" type="ORF">HSCHL_0891</name>
    <name evidence="10" type="ORF">KM312_07030</name>
    <name evidence="11" type="ORF">SA87_11570</name>
</gene>
<dbReference type="Gene3D" id="3.90.1150.10">
    <property type="entry name" value="Aspartate Aminotransferase, domain 1"/>
    <property type="match status" value="1"/>
</dbReference>
<dbReference type="Gene3D" id="1.10.260.50">
    <property type="match status" value="1"/>
</dbReference>
<dbReference type="RefSeq" id="WP_066197706.1">
    <property type="nucleotide sequence ID" value="NZ_CBCSAS010000003.1"/>
</dbReference>
<protein>
    <submittedName>
        <fullName evidence="12">Cysteine desulfurase</fullName>
    </submittedName>
</protein>
<dbReference type="PIRSF" id="PIRSF005572">
    <property type="entry name" value="NifS"/>
    <property type="match status" value="1"/>
</dbReference>
<evidence type="ECO:0000313" key="11">
    <source>
        <dbReference type="EMBL" id="OAR05518.1"/>
    </source>
</evidence>
<evidence type="ECO:0000256" key="2">
    <source>
        <dbReference type="ARBA" id="ARBA00006490"/>
    </source>
</evidence>
<evidence type="ECO:0000313" key="14">
    <source>
        <dbReference type="Proteomes" id="UP000244180"/>
    </source>
</evidence>
<dbReference type="STRING" id="1484.SA87_11570"/>
<accession>A0A132N632</accession>
<dbReference type="GO" id="GO:0051536">
    <property type="term" value="F:iron-sulfur cluster binding"/>
    <property type="evidence" value="ECO:0007669"/>
    <property type="project" value="UniProtKB-KW"/>
</dbReference>
<evidence type="ECO:0000256" key="4">
    <source>
        <dbReference type="ARBA" id="ARBA00022723"/>
    </source>
</evidence>
<dbReference type="InterPro" id="IPR015422">
    <property type="entry name" value="PyrdxlP-dep_Trfase_small"/>
</dbReference>
<dbReference type="GO" id="GO:0031071">
    <property type="term" value="F:cysteine desulfurase activity"/>
    <property type="evidence" value="ECO:0007669"/>
    <property type="project" value="UniProtKB-EC"/>
</dbReference>
<evidence type="ECO:0000256" key="7">
    <source>
        <dbReference type="ARBA" id="ARBA00023014"/>
    </source>
</evidence>
<dbReference type="InterPro" id="IPR000192">
    <property type="entry name" value="Aminotrans_V_dom"/>
</dbReference>
<dbReference type="Pfam" id="PF00266">
    <property type="entry name" value="Aminotran_5"/>
    <property type="match status" value="1"/>
</dbReference>
<dbReference type="Proteomes" id="UP000748108">
    <property type="component" value="Unassembled WGS sequence"/>
</dbReference>
<reference evidence="10" key="3">
    <citation type="journal article" date="2021" name="Microbiology">
        <title>Metagenomic Analysis of the Microbial Community in the Underground Coal Fire Area (Kemerovo Region, Russia) Revealed Predominance of Thermophilic Members of the Phyla Deinococcus-thermus, Aquificae, and Firmicutes.</title>
        <authorList>
            <person name="Kadnikov V."/>
            <person name="Mardanov A.V."/>
            <person name="Beletsky A.V."/>
            <person name="Karnachuk O.V."/>
            <person name="Ravin N.V."/>
        </authorList>
    </citation>
    <scope>NUCLEOTIDE SEQUENCE</scope>
    <source>
        <strain evidence="10">RBS10-49</strain>
    </source>
</reference>
<evidence type="ECO:0000259" key="9">
    <source>
        <dbReference type="Pfam" id="PF00266"/>
    </source>
</evidence>
<name>A0A132N632_HYDSH</name>
<dbReference type="EMBL" id="JXBB01000001">
    <property type="protein sequence ID" value="OAR05518.1"/>
    <property type="molecule type" value="Genomic_DNA"/>
</dbReference>
<keyword evidence="4" id="KW-0479">Metal-binding</keyword>
<dbReference type="Proteomes" id="UP000243024">
    <property type="component" value="Unassembled WGS sequence"/>
</dbReference>
<evidence type="ECO:0000256" key="6">
    <source>
        <dbReference type="ARBA" id="ARBA00023004"/>
    </source>
</evidence>
<comment type="cofactor">
    <cofactor evidence="1">
        <name>pyridoxal 5'-phosphate</name>
        <dbReference type="ChEBI" id="CHEBI:597326"/>
    </cofactor>
</comment>
<evidence type="ECO:0000313" key="10">
    <source>
        <dbReference type="EMBL" id="MBT9282393.1"/>
    </source>
</evidence>
<organism evidence="12 14">
    <name type="scientific">Hydrogenibacillus schlegelii</name>
    <name type="common">Bacillus schlegelii</name>
    <dbReference type="NCBI Taxonomy" id="1484"/>
    <lineage>
        <taxon>Bacteria</taxon>
        <taxon>Bacillati</taxon>
        <taxon>Bacillota</taxon>
        <taxon>Bacilli</taxon>
        <taxon>Bacillales</taxon>
        <taxon>Bacillales Family X. Incertae Sedis</taxon>
        <taxon>Hydrogenibacillus</taxon>
    </lineage>
</organism>
<keyword evidence="3" id="KW-0808">Transferase</keyword>
<dbReference type="EMBL" id="JAHHQF010000055">
    <property type="protein sequence ID" value="MBT9282393.1"/>
    <property type="molecule type" value="Genomic_DNA"/>
</dbReference>
<reference evidence="12 14" key="2">
    <citation type="submission" date="2017-08" db="EMBL/GenBank/DDBJ databases">
        <title>Burning lignite coal seam in the remote Altai Mountains harbors a hydrogen-driven thermophilic microbial community.</title>
        <authorList>
            <person name="Kadnikov V.V."/>
            <person name="Mardanov A.V."/>
            <person name="Ivasenko D."/>
            <person name="Beletsky A.V."/>
            <person name="Karnachuk O.V."/>
            <person name="Ravin N.V."/>
        </authorList>
    </citation>
    <scope>NUCLEOTIDE SEQUENCE [LARGE SCALE GENOMIC DNA]</scope>
    <source>
        <strain evidence="12">AL33</strain>
    </source>
</reference>
<comment type="catalytic activity">
    <reaction evidence="8">
        <text>(sulfur carrier)-H + L-cysteine = (sulfur carrier)-SH + L-alanine</text>
        <dbReference type="Rhea" id="RHEA:43892"/>
        <dbReference type="Rhea" id="RHEA-COMP:14737"/>
        <dbReference type="Rhea" id="RHEA-COMP:14739"/>
        <dbReference type="ChEBI" id="CHEBI:29917"/>
        <dbReference type="ChEBI" id="CHEBI:35235"/>
        <dbReference type="ChEBI" id="CHEBI:57972"/>
        <dbReference type="ChEBI" id="CHEBI:64428"/>
        <dbReference type="EC" id="2.8.1.7"/>
    </reaction>
</comment>
<dbReference type="GO" id="GO:0046872">
    <property type="term" value="F:metal ion binding"/>
    <property type="evidence" value="ECO:0007669"/>
    <property type="project" value="UniProtKB-KW"/>
</dbReference>
<dbReference type="PANTHER" id="PTHR11601">
    <property type="entry name" value="CYSTEINE DESULFURYLASE FAMILY MEMBER"/>
    <property type="match status" value="1"/>
</dbReference>
<evidence type="ECO:0000256" key="1">
    <source>
        <dbReference type="ARBA" id="ARBA00001933"/>
    </source>
</evidence>
<keyword evidence="7" id="KW-0411">Iron-sulfur</keyword>
<keyword evidence="5" id="KW-0663">Pyridoxal phosphate</keyword>
<dbReference type="EMBL" id="PEBV01000007">
    <property type="protein sequence ID" value="PTQ54037.1"/>
    <property type="molecule type" value="Genomic_DNA"/>
</dbReference>
<feature type="domain" description="Aminotransferase class V" evidence="9">
    <location>
        <begin position="4"/>
        <end position="366"/>
    </location>
</feature>
<dbReference type="OrthoDB" id="9808002at2"/>